<dbReference type="EMBL" id="BGZJ01000002">
    <property type="protein sequence ID" value="GBO94746.1"/>
    <property type="molecule type" value="Genomic_DNA"/>
</dbReference>
<protein>
    <submittedName>
        <fullName evidence="6">LysR family transcriptional regulator</fullName>
    </submittedName>
</protein>
<accession>A0A388SEP5</accession>
<keyword evidence="4" id="KW-0804">Transcription</keyword>
<dbReference type="GO" id="GO:0006351">
    <property type="term" value="P:DNA-templated transcription"/>
    <property type="evidence" value="ECO:0007669"/>
    <property type="project" value="TreeGrafter"/>
</dbReference>
<dbReference type="PANTHER" id="PTHR30537:SF3">
    <property type="entry name" value="TRANSCRIPTIONAL REGULATORY PROTEIN"/>
    <property type="match status" value="1"/>
</dbReference>
<dbReference type="Pfam" id="PF03466">
    <property type="entry name" value="LysR_substrate"/>
    <property type="match status" value="1"/>
</dbReference>
<dbReference type="PROSITE" id="PS50931">
    <property type="entry name" value="HTH_LYSR"/>
    <property type="match status" value="1"/>
</dbReference>
<dbReference type="Proteomes" id="UP000266091">
    <property type="component" value="Unassembled WGS sequence"/>
</dbReference>
<dbReference type="InterPro" id="IPR005119">
    <property type="entry name" value="LysR_subst-bd"/>
</dbReference>
<dbReference type="SUPFAM" id="SSF46785">
    <property type="entry name" value="Winged helix' DNA-binding domain"/>
    <property type="match status" value="1"/>
</dbReference>
<feature type="domain" description="HTH lysR-type" evidence="5">
    <location>
        <begin position="17"/>
        <end position="62"/>
    </location>
</feature>
<evidence type="ECO:0000313" key="6">
    <source>
        <dbReference type="EMBL" id="GBO94746.1"/>
    </source>
</evidence>
<evidence type="ECO:0000256" key="3">
    <source>
        <dbReference type="ARBA" id="ARBA00023125"/>
    </source>
</evidence>
<proteinExistence type="inferred from homology"/>
<dbReference type="RefSeq" id="WP_116270955.1">
    <property type="nucleotide sequence ID" value="NZ_BGZJ01000002.1"/>
</dbReference>
<organism evidence="6 7">
    <name type="scientific">Mesosutterella multiformis</name>
    <dbReference type="NCBI Taxonomy" id="2259133"/>
    <lineage>
        <taxon>Bacteria</taxon>
        <taxon>Pseudomonadati</taxon>
        <taxon>Pseudomonadota</taxon>
        <taxon>Betaproteobacteria</taxon>
        <taxon>Burkholderiales</taxon>
        <taxon>Sutterellaceae</taxon>
        <taxon>Mesosutterella</taxon>
    </lineage>
</organism>
<dbReference type="SUPFAM" id="SSF53850">
    <property type="entry name" value="Periplasmic binding protein-like II"/>
    <property type="match status" value="1"/>
</dbReference>
<gene>
    <name evidence="6" type="ORF">MESMUL_21000</name>
</gene>
<evidence type="ECO:0000256" key="4">
    <source>
        <dbReference type="ARBA" id="ARBA00023163"/>
    </source>
</evidence>
<keyword evidence="3" id="KW-0238">DNA-binding</keyword>
<name>A0A388SEP5_9BURK</name>
<comment type="caution">
    <text evidence="6">The sequence shown here is derived from an EMBL/GenBank/DDBJ whole genome shotgun (WGS) entry which is preliminary data.</text>
</comment>
<evidence type="ECO:0000259" key="5">
    <source>
        <dbReference type="PROSITE" id="PS50931"/>
    </source>
</evidence>
<dbReference type="Gene3D" id="1.10.10.10">
    <property type="entry name" value="Winged helix-like DNA-binding domain superfamily/Winged helix DNA-binding domain"/>
    <property type="match status" value="1"/>
</dbReference>
<dbReference type="InterPro" id="IPR058163">
    <property type="entry name" value="LysR-type_TF_proteobact-type"/>
</dbReference>
<evidence type="ECO:0000256" key="1">
    <source>
        <dbReference type="ARBA" id="ARBA00009437"/>
    </source>
</evidence>
<dbReference type="AlphaFoldDB" id="A0A388SEP5"/>
<dbReference type="InterPro" id="IPR000847">
    <property type="entry name" value="LysR_HTH_N"/>
</dbReference>
<reference evidence="6 7" key="1">
    <citation type="journal article" date="2018" name="Int. J. Syst. Evol. Microbiol.">
        <title>Mesosutterella multiformis gen. nov., sp. nov., a member of the family Sutterellaceae and Sutterella megalosphaeroides sp. nov., isolated from human faeces.</title>
        <authorList>
            <person name="Sakamoto M."/>
            <person name="Ikeyama N."/>
            <person name="Kunihiro T."/>
            <person name="Iino T."/>
            <person name="Yuki M."/>
            <person name="Ohkuma M."/>
        </authorList>
    </citation>
    <scope>NUCLEOTIDE SEQUENCE [LARGE SCALE GENOMIC DNA]</scope>
    <source>
        <strain evidence="6 7">4NBBH2</strain>
    </source>
</reference>
<dbReference type="PANTHER" id="PTHR30537">
    <property type="entry name" value="HTH-TYPE TRANSCRIPTIONAL REGULATOR"/>
    <property type="match status" value="1"/>
</dbReference>
<keyword evidence="7" id="KW-1185">Reference proteome</keyword>
<evidence type="ECO:0000256" key="2">
    <source>
        <dbReference type="ARBA" id="ARBA00023015"/>
    </source>
</evidence>
<dbReference type="Pfam" id="PF00126">
    <property type="entry name" value="HTH_1"/>
    <property type="match status" value="1"/>
</dbReference>
<comment type="similarity">
    <text evidence="1">Belongs to the LysR transcriptional regulatory family.</text>
</comment>
<keyword evidence="2" id="KW-0805">Transcription regulation</keyword>
<dbReference type="GO" id="GO:0043565">
    <property type="term" value="F:sequence-specific DNA binding"/>
    <property type="evidence" value="ECO:0007669"/>
    <property type="project" value="TreeGrafter"/>
</dbReference>
<dbReference type="Gene3D" id="3.40.190.290">
    <property type="match status" value="1"/>
</dbReference>
<dbReference type="OrthoDB" id="9786526at2"/>
<sequence>MKRSENIGVWKLVCAYAKAGSLKAASDAMELDPAAASRLISELETELGVALIDRSRKPAVPTEALTAILPYARRIVKAERSILSLTRDRQRTPVSGRVIRVSVPSNMSRSSFLDPVARFAEKHDGLRVEFVSGAGMEWLKTGEVDLAILSYRPEESDLLALPLKKNVPLILATSHYLELHGTPETPEDLKRHTLIMQSRSDIHTDRPEYLYKGDSAFYIGDMKHVIYGDGVTRRTALAMSRGIALDIDCALVPTELASGIFVPVLPGWHRKPWDNHICVLRRNADDRLLRELMSVIRKSFYTHLVDSWKYWYRHFGFPIEDVRF</sequence>
<dbReference type="InterPro" id="IPR036390">
    <property type="entry name" value="WH_DNA-bd_sf"/>
</dbReference>
<evidence type="ECO:0000313" key="7">
    <source>
        <dbReference type="Proteomes" id="UP000266091"/>
    </source>
</evidence>
<dbReference type="GO" id="GO:0003700">
    <property type="term" value="F:DNA-binding transcription factor activity"/>
    <property type="evidence" value="ECO:0007669"/>
    <property type="project" value="InterPro"/>
</dbReference>
<dbReference type="InterPro" id="IPR036388">
    <property type="entry name" value="WH-like_DNA-bd_sf"/>
</dbReference>